<evidence type="ECO:0000256" key="1">
    <source>
        <dbReference type="ARBA" id="ARBA00004651"/>
    </source>
</evidence>
<dbReference type="Pfam" id="PF07690">
    <property type="entry name" value="MFS_1"/>
    <property type="match status" value="1"/>
</dbReference>
<dbReference type="InterPro" id="IPR011701">
    <property type="entry name" value="MFS"/>
</dbReference>
<evidence type="ECO:0000313" key="7">
    <source>
        <dbReference type="EMBL" id="TFC01881.1"/>
    </source>
</evidence>
<dbReference type="SUPFAM" id="SSF103473">
    <property type="entry name" value="MFS general substrate transporter"/>
    <property type="match status" value="1"/>
</dbReference>
<feature type="transmembrane region" description="Helical" evidence="5">
    <location>
        <begin position="173"/>
        <end position="197"/>
    </location>
</feature>
<feature type="transmembrane region" description="Helical" evidence="5">
    <location>
        <begin position="21"/>
        <end position="49"/>
    </location>
</feature>
<dbReference type="GO" id="GO:0005886">
    <property type="term" value="C:plasma membrane"/>
    <property type="evidence" value="ECO:0007669"/>
    <property type="project" value="UniProtKB-SubCell"/>
</dbReference>
<name>A0A4R8W7V1_9MICO</name>
<proteinExistence type="predicted"/>
<dbReference type="RefSeq" id="WP_134509984.1">
    <property type="nucleotide sequence ID" value="NZ_SOFM01000039.1"/>
</dbReference>
<reference evidence="7 8" key="1">
    <citation type="submission" date="2019-03" db="EMBL/GenBank/DDBJ databases">
        <title>Genomics of glacier-inhabiting Cryobacterium strains.</title>
        <authorList>
            <person name="Liu Q."/>
            <person name="Xin Y.-H."/>
        </authorList>
    </citation>
    <scope>NUCLEOTIDE SEQUENCE [LARGE SCALE GENOMIC DNA]</scope>
    <source>
        <strain evidence="7 8">RHLT2-21</strain>
    </source>
</reference>
<dbReference type="PANTHER" id="PTHR23501">
    <property type="entry name" value="MAJOR FACILITATOR SUPERFAMILY"/>
    <property type="match status" value="1"/>
</dbReference>
<dbReference type="AlphaFoldDB" id="A0A4R8W7V1"/>
<dbReference type="Proteomes" id="UP000297643">
    <property type="component" value="Unassembled WGS sequence"/>
</dbReference>
<feature type="transmembrane region" description="Helical" evidence="5">
    <location>
        <begin position="348"/>
        <end position="368"/>
    </location>
</feature>
<evidence type="ECO:0000259" key="6">
    <source>
        <dbReference type="PROSITE" id="PS50850"/>
    </source>
</evidence>
<feature type="transmembrane region" description="Helical" evidence="5">
    <location>
        <begin position="319"/>
        <end position="341"/>
    </location>
</feature>
<evidence type="ECO:0000256" key="4">
    <source>
        <dbReference type="ARBA" id="ARBA00023136"/>
    </source>
</evidence>
<feature type="transmembrane region" description="Helical" evidence="5">
    <location>
        <begin position="240"/>
        <end position="258"/>
    </location>
</feature>
<keyword evidence="4 5" id="KW-0472">Membrane</keyword>
<evidence type="ECO:0000256" key="2">
    <source>
        <dbReference type="ARBA" id="ARBA00022692"/>
    </source>
</evidence>
<sequence length="468" mass="48648">MLVLAPELIPAPVRDRAPRSAGVLIGTLVLAILTFQLNATLLSAALPAIGVQLGESMRDVARVQSTFFLAGAVFGMVFSRWSDFIGRRRSLVIVLTLLLVGTVVCVLAPSLAMLLVGRVLQGAASATFTISFLLLSERLDSRLFGIAVGIITSVNGGLFGVDGLLGGLVTDTIGWRFLFVITLVLGLIAIVCVARFVPQDEPGTQAGSMDWWGAGILSLFLVSVTSLISQVSSAGWSDPLTIACLGGTLVTAVAFVLVENRIIRPLIPIRALRSRQVWPLLVSTVLTMAGAYSALNFTVIMLSQDQQVGYGLNASMSALLYLSPTALFGVTAAIFSGWVAVRIGWITSLRLSSGLIALVAVALAVFALDRWAVFGLLIVMGICYLGLFQSAVNGVSVLNSPPEARGALPGLNGACFGIGIGTGIALVAPAVATASAAGYQSALWISALLCTGSFLASLVLRAAVKTGA</sequence>
<dbReference type="Gene3D" id="1.20.1250.20">
    <property type="entry name" value="MFS general substrate transporter like domains"/>
    <property type="match status" value="1"/>
</dbReference>
<keyword evidence="3 5" id="KW-1133">Transmembrane helix</keyword>
<gene>
    <name evidence="7" type="ORF">E3O32_12470</name>
</gene>
<protein>
    <submittedName>
        <fullName evidence="7">MFS transporter</fullName>
    </submittedName>
</protein>
<dbReference type="EMBL" id="SOFM01000039">
    <property type="protein sequence ID" value="TFC01881.1"/>
    <property type="molecule type" value="Genomic_DNA"/>
</dbReference>
<accession>A0A4R8W7V1</accession>
<evidence type="ECO:0000256" key="3">
    <source>
        <dbReference type="ARBA" id="ARBA00022989"/>
    </source>
</evidence>
<feature type="domain" description="Major facilitator superfamily (MFS) profile" evidence="6">
    <location>
        <begin position="24"/>
        <end position="465"/>
    </location>
</feature>
<feature type="transmembrane region" description="Helical" evidence="5">
    <location>
        <begin position="209"/>
        <end position="228"/>
    </location>
</feature>
<feature type="transmembrane region" description="Helical" evidence="5">
    <location>
        <begin position="410"/>
        <end position="431"/>
    </location>
</feature>
<keyword evidence="2 5" id="KW-0812">Transmembrane</keyword>
<feature type="transmembrane region" description="Helical" evidence="5">
    <location>
        <begin position="91"/>
        <end position="113"/>
    </location>
</feature>
<feature type="transmembrane region" description="Helical" evidence="5">
    <location>
        <begin position="61"/>
        <end position="79"/>
    </location>
</feature>
<feature type="transmembrane region" description="Helical" evidence="5">
    <location>
        <begin position="143"/>
        <end position="161"/>
    </location>
</feature>
<dbReference type="InterPro" id="IPR036259">
    <property type="entry name" value="MFS_trans_sf"/>
</dbReference>
<dbReference type="Gene3D" id="1.20.1720.10">
    <property type="entry name" value="Multidrug resistance protein D"/>
    <property type="match status" value="1"/>
</dbReference>
<keyword evidence="8" id="KW-1185">Reference proteome</keyword>
<feature type="transmembrane region" description="Helical" evidence="5">
    <location>
        <begin position="278"/>
        <end position="299"/>
    </location>
</feature>
<evidence type="ECO:0000313" key="8">
    <source>
        <dbReference type="Proteomes" id="UP000297643"/>
    </source>
</evidence>
<comment type="subcellular location">
    <subcellularLocation>
        <location evidence="1">Cell membrane</location>
        <topology evidence="1">Multi-pass membrane protein</topology>
    </subcellularLocation>
</comment>
<feature type="transmembrane region" description="Helical" evidence="5">
    <location>
        <begin position="443"/>
        <end position="464"/>
    </location>
</feature>
<feature type="transmembrane region" description="Helical" evidence="5">
    <location>
        <begin position="119"/>
        <end position="136"/>
    </location>
</feature>
<comment type="caution">
    <text evidence="7">The sequence shown here is derived from an EMBL/GenBank/DDBJ whole genome shotgun (WGS) entry which is preliminary data.</text>
</comment>
<evidence type="ECO:0000256" key="5">
    <source>
        <dbReference type="SAM" id="Phobius"/>
    </source>
</evidence>
<feature type="transmembrane region" description="Helical" evidence="5">
    <location>
        <begin position="374"/>
        <end position="398"/>
    </location>
</feature>
<dbReference type="PROSITE" id="PS50850">
    <property type="entry name" value="MFS"/>
    <property type="match status" value="1"/>
</dbReference>
<dbReference type="GO" id="GO:0022857">
    <property type="term" value="F:transmembrane transporter activity"/>
    <property type="evidence" value="ECO:0007669"/>
    <property type="project" value="InterPro"/>
</dbReference>
<organism evidence="7 8">
    <name type="scientific">Cryobacterium mannosilyticum</name>
    <dbReference type="NCBI Taxonomy" id="1259190"/>
    <lineage>
        <taxon>Bacteria</taxon>
        <taxon>Bacillati</taxon>
        <taxon>Actinomycetota</taxon>
        <taxon>Actinomycetes</taxon>
        <taxon>Micrococcales</taxon>
        <taxon>Microbacteriaceae</taxon>
        <taxon>Cryobacterium</taxon>
    </lineage>
</organism>
<dbReference type="InterPro" id="IPR020846">
    <property type="entry name" value="MFS_dom"/>
</dbReference>